<sequence length="70" mass="7206">MGFRSAVLAVAMPAAGQHAFDQRCGRNGAGPDPRGMVGHTAGSTPYPGLEDGQRMNDPPAHPHRAAGTAR</sequence>
<protein>
    <submittedName>
        <fullName evidence="2">Uncharacterized protein</fullName>
    </submittedName>
</protein>
<evidence type="ECO:0000313" key="2">
    <source>
        <dbReference type="EMBL" id="GAA0578955.1"/>
    </source>
</evidence>
<reference evidence="2 3" key="1">
    <citation type="journal article" date="2019" name="Int. J. Syst. Evol. Microbiol.">
        <title>The Global Catalogue of Microorganisms (GCM) 10K type strain sequencing project: providing services to taxonomists for standard genome sequencing and annotation.</title>
        <authorList>
            <consortium name="The Broad Institute Genomics Platform"/>
            <consortium name="The Broad Institute Genome Sequencing Center for Infectious Disease"/>
            <person name="Wu L."/>
            <person name="Ma J."/>
        </authorList>
    </citation>
    <scope>NUCLEOTIDE SEQUENCE [LARGE SCALE GENOMIC DNA]</scope>
    <source>
        <strain evidence="2 3">JCM 9933</strain>
    </source>
</reference>
<name>A0ABN1F077_9PROT</name>
<evidence type="ECO:0000256" key="1">
    <source>
        <dbReference type="SAM" id="MobiDB-lite"/>
    </source>
</evidence>
<proteinExistence type="predicted"/>
<gene>
    <name evidence="2" type="ORF">GCM10009416_16780</name>
</gene>
<keyword evidence="3" id="KW-1185">Reference proteome</keyword>
<organism evidence="2 3">
    <name type="scientific">Craurococcus roseus</name>
    <dbReference type="NCBI Taxonomy" id="77585"/>
    <lineage>
        <taxon>Bacteria</taxon>
        <taxon>Pseudomonadati</taxon>
        <taxon>Pseudomonadota</taxon>
        <taxon>Alphaproteobacteria</taxon>
        <taxon>Acetobacterales</taxon>
        <taxon>Acetobacteraceae</taxon>
        <taxon>Craurococcus</taxon>
    </lineage>
</organism>
<feature type="region of interest" description="Disordered" evidence="1">
    <location>
        <begin position="23"/>
        <end position="70"/>
    </location>
</feature>
<dbReference type="Proteomes" id="UP001501588">
    <property type="component" value="Unassembled WGS sequence"/>
</dbReference>
<evidence type="ECO:0000313" key="3">
    <source>
        <dbReference type="Proteomes" id="UP001501588"/>
    </source>
</evidence>
<comment type="caution">
    <text evidence="2">The sequence shown here is derived from an EMBL/GenBank/DDBJ whole genome shotgun (WGS) entry which is preliminary data.</text>
</comment>
<accession>A0ABN1F077</accession>
<dbReference type="RefSeq" id="WP_343894773.1">
    <property type="nucleotide sequence ID" value="NZ_BAAAFZ010000017.1"/>
</dbReference>
<dbReference type="EMBL" id="BAAAFZ010000017">
    <property type="protein sequence ID" value="GAA0578955.1"/>
    <property type="molecule type" value="Genomic_DNA"/>
</dbReference>